<dbReference type="Proteomes" id="UP000887116">
    <property type="component" value="Unassembled WGS sequence"/>
</dbReference>
<comment type="caution">
    <text evidence="5">The sequence shown here is derived from an EMBL/GenBank/DDBJ whole genome shotgun (WGS) entry which is preliminary data.</text>
</comment>
<dbReference type="GO" id="GO:0008270">
    <property type="term" value="F:zinc ion binding"/>
    <property type="evidence" value="ECO:0007669"/>
    <property type="project" value="UniProtKB-KW"/>
</dbReference>
<keyword evidence="6" id="KW-1185">Reference proteome</keyword>
<keyword evidence="2" id="KW-0863">Zinc-finger</keyword>
<dbReference type="Gene3D" id="2.20.25.240">
    <property type="match status" value="1"/>
</dbReference>
<dbReference type="Pfam" id="PF04500">
    <property type="entry name" value="FLYWCH"/>
    <property type="match status" value="1"/>
</dbReference>
<evidence type="ECO:0000256" key="1">
    <source>
        <dbReference type="ARBA" id="ARBA00022723"/>
    </source>
</evidence>
<organism evidence="5 6">
    <name type="scientific">Trichonephila clavata</name>
    <name type="common">Joro spider</name>
    <name type="synonym">Nephila clavata</name>
    <dbReference type="NCBI Taxonomy" id="2740835"/>
    <lineage>
        <taxon>Eukaryota</taxon>
        <taxon>Metazoa</taxon>
        <taxon>Ecdysozoa</taxon>
        <taxon>Arthropoda</taxon>
        <taxon>Chelicerata</taxon>
        <taxon>Arachnida</taxon>
        <taxon>Araneae</taxon>
        <taxon>Araneomorphae</taxon>
        <taxon>Entelegynae</taxon>
        <taxon>Araneoidea</taxon>
        <taxon>Nephilidae</taxon>
        <taxon>Trichonephila</taxon>
    </lineage>
</organism>
<evidence type="ECO:0000256" key="3">
    <source>
        <dbReference type="ARBA" id="ARBA00022833"/>
    </source>
</evidence>
<keyword evidence="1" id="KW-0479">Metal-binding</keyword>
<reference evidence="5" key="1">
    <citation type="submission" date="2020-07" db="EMBL/GenBank/DDBJ databases">
        <title>Multicomponent nature underlies the extraordinary mechanical properties of spider dragline silk.</title>
        <authorList>
            <person name="Kono N."/>
            <person name="Nakamura H."/>
            <person name="Mori M."/>
            <person name="Yoshida Y."/>
            <person name="Ohtoshi R."/>
            <person name="Malay A.D."/>
            <person name="Moran D.A.P."/>
            <person name="Tomita M."/>
            <person name="Numata K."/>
            <person name="Arakawa K."/>
        </authorList>
    </citation>
    <scope>NUCLEOTIDE SEQUENCE</scope>
</reference>
<evidence type="ECO:0000256" key="2">
    <source>
        <dbReference type="ARBA" id="ARBA00022771"/>
    </source>
</evidence>
<evidence type="ECO:0000313" key="5">
    <source>
        <dbReference type="EMBL" id="GFQ69671.1"/>
    </source>
</evidence>
<proteinExistence type="predicted"/>
<dbReference type="AlphaFoldDB" id="A0A8X6F4T1"/>
<sequence length="92" mass="10857">MIKKKLEDYKRNTAMFTPVEFSIGARGNRCLNVNGYVYTKKHSHNFKIYWRCAFYRKLNCKALVHSEGDYVVKSCGIHNHPRMSPYQFSNCD</sequence>
<keyword evidence="3" id="KW-0862">Zinc</keyword>
<dbReference type="OrthoDB" id="6159439at2759"/>
<protein>
    <recommendedName>
        <fullName evidence="4">FLYWCH-type domain-containing protein</fullName>
    </recommendedName>
</protein>
<dbReference type="InterPro" id="IPR007588">
    <property type="entry name" value="Znf_FLYWCH"/>
</dbReference>
<evidence type="ECO:0000313" key="6">
    <source>
        <dbReference type="Proteomes" id="UP000887116"/>
    </source>
</evidence>
<accession>A0A8X6F4T1</accession>
<feature type="domain" description="FLYWCH-type" evidence="4">
    <location>
        <begin position="21"/>
        <end position="80"/>
    </location>
</feature>
<name>A0A8X6F4T1_TRICU</name>
<evidence type="ECO:0000259" key="4">
    <source>
        <dbReference type="Pfam" id="PF04500"/>
    </source>
</evidence>
<dbReference type="EMBL" id="BMAO01020764">
    <property type="protein sequence ID" value="GFQ69671.1"/>
    <property type="molecule type" value="Genomic_DNA"/>
</dbReference>
<gene>
    <name evidence="5" type="ORF">TNCT_617211</name>
</gene>